<dbReference type="PANTHER" id="PTHR16255">
    <property type="entry name" value="REQUIRED FOR MEIOTIC NUCLEAR DIVISION PROTEIN 1 HOMOLOG"/>
    <property type="match status" value="1"/>
</dbReference>
<name>A0A0C9T0B8_PAXIN</name>
<dbReference type="EMBL" id="KN819335">
    <property type="protein sequence ID" value="KIJ15894.1"/>
    <property type="molecule type" value="Genomic_DNA"/>
</dbReference>
<gene>
    <name evidence="5" type="ORF">PAXINDRAFT_168871</name>
</gene>
<feature type="compositionally biased region" description="Basic and acidic residues" evidence="2">
    <location>
        <begin position="98"/>
        <end position="109"/>
    </location>
</feature>
<dbReference type="Pfam" id="PF02582">
    <property type="entry name" value="DUF155"/>
    <property type="match status" value="1"/>
</dbReference>
<dbReference type="AlphaFoldDB" id="A0A0C9T0B8"/>
<feature type="region of interest" description="Disordered" evidence="2">
    <location>
        <begin position="90"/>
        <end position="113"/>
    </location>
</feature>
<dbReference type="Proteomes" id="UP000053647">
    <property type="component" value="Unassembled WGS sequence"/>
</dbReference>
<evidence type="ECO:0000256" key="3">
    <source>
        <dbReference type="SAM" id="Phobius"/>
    </source>
</evidence>
<dbReference type="PANTHER" id="PTHR16255:SF4">
    <property type="entry name" value="SPORULATION PROTEIN RMD8"/>
    <property type="match status" value="1"/>
</dbReference>
<evidence type="ECO:0000256" key="1">
    <source>
        <dbReference type="ARBA" id="ARBA00008306"/>
    </source>
</evidence>
<organism evidence="5 6">
    <name type="scientific">Paxillus involutus ATCC 200175</name>
    <dbReference type="NCBI Taxonomy" id="664439"/>
    <lineage>
        <taxon>Eukaryota</taxon>
        <taxon>Fungi</taxon>
        <taxon>Dikarya</taxon>
        <taxon>Basidiomycota</taxon>
        <taxon>Agaricomycotina</taxon>
        <taxon>Agaricomycetes</taxon>
        <taxon>Agaricomycetidae</taxon>
        <taxon>Boletales</taxon>
        <taxon>Paxilineae</taxon>
        <taxon>Paxillaceae</taxon>
        <taxon>Paxillus</taxon>
    </lineage>
</organism>
<keyword evidence="3" id="KW-0472">Membrane</keyword>
<reference evidence="5 6" key="1">
    <citation type="submission" date="2014-06" db="EMBL/GenBank/DDBJ databases">
        <authorList>
            <consortium name="DOE Joint Genome Institute"/>
            <person name="Kuo A."/>
            <person name="Kohler A."/>
            <person name="Nagy L.G."/>
            <person name="Floudas D."/>
            <person name="Copeland A."/>
            <person name="Barry K.W."/>
            <person name="Cichocki N."/>
            <person name="Veneault-Fourrey C."/>
            <person name="LaButti K."/>
            <person name="Lindquist E.A."/>
            <person name="Lipzen A."/>
            <person name="Lundell T."/>
            <person name="Morin E."/>
            <person name="Murat C."/>
            <person name="Sun H."/>
            <person name="Tunlid A."/>
            <person name="Henrissat B."/>
            <person name="Grigoriev I.V."/>
            <person name="Hibbett D.S."/>
            <person name="Martin F."/>
            <person name="Nordberg H.P."/>
            <person name="Cantor M.N."/>
            <person name="Hua S.X."/>
        </authorList>
    </citation>
    <scope>NUCLEOTIDE SEQUENCE [LARGE SCALE GENOMIC DNA]</scope>
    <source>
        <strain evidence="5 6">ATCC 200175</strain>
    </source>
</reference>
<evidence type="ECO:0000256" key="2">
    <source>
        <dbReference type="SAM" id="MobiDB-lite"/>
    </source>
</evidence>
<evidence type="ECO:0000313" key="6">
    <source>
        <dbReference type="Proteomes" id="UP000053647"/>
    </source>
</evidence>
<feature type="region of interest" description="Disordered" evidence="2">
    <location>
        <begin position="125"/>
        <end position="147"/>
    </location>
</feature>
<keyword evidence="6" id="KW-1185">Reference proteome</keyword>
<protein>
    <submittedName>
        <fullName evidence="5">Unplaced genomic scaffold PAXINscaffold_13, whole genome shotgun sequence</fullName>
    </submittedName>
</protein>
<feature type="domain" description="DUF155" evidence="4">
    <location>
        <begin position="232"/>
        <end position="408"/>
    </location>
</feature>
<evidence type="ECO:0000313" key="5">
    <source>
        <dbReference type="EMBL" id="KIJ15894.1"/>
    </source>
</evidence>
<comment type="similarity">
    <text evidence="1">Belongs to the RMD1/sif2 family.</text>
</comment>
<dbReference type="OrthoDB" id="18302at2759"/>
<evidence type="ECO:0000259" key="4">
    <source>
        <dbReference type="Pfam" id="PF02582"/>
    </source>
</evidence>
<keyword evidence="3" id="KW-1133">Transmembrane helix</keyword>
<dbReference type="InterPro" id="IPR051624">
    <property type="entry name" value="RMD1/Sad1-interacting"/>
</dbReference>
<reference evidence="6" key="2">
    <citation type="submission" date="2015-01" db="EMBL/GenBank/DDBJ databases">
        <title>Evolutionary Origins and Diversification of the Mycorrhizal Mutualists.</title>
        <authorList>
            <consortium name="DOE Joint Genome Institute"/>
            <consortium name="Mycorrhizal Genomics Consortium"/>
            <person name="Kohler A."/>
            <person name="Kuo A."/>
            <person name="Nagy L.G."/>
            <person name="Floudas D."/>
            <person name="Copeland A."/>
            <person name="Barry K.W."/>
            <person name="Cichocki N."/>
            <person name="Veneault-Fourrey C."/>
            <person name="LaButti K."/>
            <person name="Lindquist E.A."/>
            <person name="Lipzen A."/>
            <person name="Lundell T."/>
            <person name="Morin E."/>
            <person name="Murat C."/>
            <person name="Riley R."/>
            <person name="Ohm R."/>
            <person name="Sun H."/>
            <person name="Tunlid A."/>
            <person name="Henrissat B."/>
            <person name="Grigoriev I.V."/>
            <person name="Hibbett D.S."/>
            <person name="Martin F."/>
        </authorList>
    </citation>
    <scope>NUCLEOTIDE SEQUENCE [LARGE SCALE GENOMIC DNA]</scope>
    <source>
        <strain evidence="6">ATCC 200175</strain>
    </source>
</reference>
<dbReference type="InterPro" id="IPR003734">
    <property type="entry name" value="DUF155"/>
</dbReference>
<dbReference type="HOGENOM" id="CLU_011220_3_1_1"/>
<proteinExistence type="inferred from homology"/>
<keyword evidence="3" id="KW-0812">Transmembrane</keyword>
<dbReference type="GO" id="GO:0005739">
    <property type="term" value="C:mitochondrion"/>
    <property type="evidence" value="ECO:0007669"/>
    <property type="project" value="UniProtKB-ARBA"/>
</dbReference>
<sequence>MSKEQREKAGYKRITAYCVAEGIKMKLLAGFLKREHNVQPRVFDEAMYVMYHLPLLPGYSPSTTIRSSAAPTKAHLTRLSEAEENGYQGSYFATPRQHPHEEAPRREDDGYMTEGRADGYVAEGREGGYVSEGGPEEGYVTEESSVQTRRVGLPGILMGEPETEGESGIVTEAVRETEAEVETAPETEVEQNGLGRPREDHQVKQTPALHSDFQPLTLRVPELELEEPIAEVVFFEYGVTVFYGFDATQERCVIDDLTNAGIFKRMIKEDDWEVEECHFAIDLSIAHPRIYNDFFTFKSPSHLLKLSVSHALAQSTLLATYETTASRVLSDPLALSIPRQLARSGALSLKRRDALRLTGRLFKLRRDVNLVSNVLDVPELFWTEASLGGLYESVREYMEVEERVGALNEKLGVASDFLDVIHDHLNNSAMERITWIVIWLIIFVIFVEVGEVFARLAVHSPVAADGTVAVRGGLVRGLVPHGGLVKMLVKVLDAKRVG</sequence>
<accession>A0A0C9T0B8</accession>
<feature type="transmembrane region" description="Helical" evidence="3">
    <location>
        <begin position="433"/>
        <end position="454"/>
    </location>
</feature>